<keyword evidence="6" id="KW-1185">Reference proteome</keyword>
<gene>
    <name evidence="5" type="ORF">VL20_4005</name>
</gene>
<dbReference type="Proteomes" id="UP000068167">
    <property type="component" value="Chromosome"/>
</dbReference>
<comment type="similarity">
    <text evidence="1">Belongs to the leucine-binding protein family.</text>
</comment>
<accession>A0A0K1S4M1</accession>
<evidence type="ECO:0000259" key="4">
    <source>
        <dbReference type="Pfam" id="PF13458"/>
    </source>
</evidence>
<keyword evidence="3" id="KW-1133">Transmembrane helix</keyword>
<name>A0A0K1S4M1_9CHRO</name>
<dbReference type="InterPro" id="IPR028081">
    <property type="entry name" value="Leu-bd"/>
</dbReference>
<dbReference type="Gene3D" id="3.40.50.2300">
    <property type="match status" value="2"/>
</dbReference>
<evidence type="ECO:0000256" key="3">
    <source>
        <dbReference type="SAM" id="Phobius"/>
    </source>
</evidence>
<evidence type="ECO:0000256" key="1">
    <source>
        <dbReference type="ARBA" id="ARBA00010062"/>
    </source>
</evidence>
<feature type="domain" description="Leucine-binding protein" evidence="4">
    <location>
        <begin position="124"/>
        <end position="460"/>
    </location>
</feature>
<organism evidence="5 6">
    <name type="scientific">Microcystis panniformis FACHB-1757</name>
    <dbReference type="NCBI Taxonomy" id="1638788"/>
    <lineage>
        <taxon>Bacteria</taxon>
        <taxon>Bacillati</taxon>
        <taxon>Cyanobacteriota</taxon>
        <taxon>Cyanophyceae</taxon>
        <taxon>Oscillatoriophycideae</taxon>
        <taxon>Chroococcales</taxon>
        <taxon>Microcystaceae</taxon>
        <taxon>Microcystis</taxon>
    </lineage>
</organism>
<protein>
    <recommendedName>
        <fullName evidence="4">Leucine-binding protein domain-containing protein</fullName>
    </recommendedName>
</protein>
<dbReference type="InterPro" id="IPR051010">
    <property type="entry name" value="BCAA_transport"/>
</dbReference>
<dbReference type="PANTHER" id="PTHR30483:SF6">
    <property type="entry name" value="PERIPLASMIC BINDING PROTEIN OF ABC TRANSPORTER FOR NATURAL AMINO ACIDS"/>
    <property type="match status" value="1"/>
</dbReference>
<evidence type="ECO:0000256" key="2">
    <source>
        <dbReference type="ARBA" id="ARBA00022729"/>
    </source>
</evidence>
<dbReference type="PATRIC" id="fig|1638788.3.peg.4037"/>
<keyword evidence="3" id="KW-0472">Membrane</keyword>
<dbReference type="CDD" id="cd06268">
    <property type="entry name" value="PBP1_ABC_transporter_LIVBP-like"/>
    <property type="match status" value="1"/>
</dbReference>
<keyword evidence="3" id="KW-0812">Transmembrane</keyword>
<dbReference type="AlphaFoldDB" id="A0A0K1S4M1"/>
<dbReference type="PANTHER" id="PTHR30483">
    <property type="entry name" value="LEUCINE-SPECIFIC-BINDING PROTEIN"/>
    <property type="match status" value="1"/>
</dbReference>
<evidence type="ECO:0000313" key="6">
    <source>
        <dbReference type="Proteomes" id="UP000068167"/>
    </source>
</evidence>
<feature type="transmembrane region" description="Helical" evidence="3">
    <location>
        <begin position="7"/>
        <end position="29"/>
    </location>
</feature>
<reference evidence="5 6" key="1">
    <citation type="journal article" date="2016" name="Stand. Genomic Sci.">
        <title>Complete genome sequence and genomic characterization of Microcystis panniformis FACHB 1757 by third-generation sequencing.</title>
        <authorList>
            <person name="Zhang J.Y."/>
            <person name="Guan R."/>
            <person name="Zhang H.J."/>
            <person name="Li H."/>
            <person name="Xiao P."/>
            <person name="Yu G.L."/>
            <person name="Du L."/>
            <person name="Cao D.M."/>
            <person name="Zhu B.C."/>
            <person name="Li R.H."/>
            <person name="Lu Z.H."/>
        </authorList>
    </citation>
    <scope>NUCLEOTIDE SEQUENCE [LARGE SCALE GENOMIC DNA]</scope>
    <source>
        <strain evidence="5 6">FACHB-1757</strain>
    </source>
</reference>
<proteinExistence type="inferred from homology"/>
<dbReference type="InterPro" id="IPR028082">
    <property type="entry name" value="Peripla_BP_I"/>
</dbReference>
<dbReference type="KEGG" id="mpk:VL20_4005"/>
<dbReference type="Pfam" id="PF13458">
    <property type="entry name" value="Peripla_BP_6"/>
    <property type="match status" value="1"/>
</dbReference>
<dbReference type="RefSeq" id="WP_052277134.1">
    <property type="nucleotide sequence ID" value="NZ_CP011339.1"/>
</dbReference>
<evidence type="ECO:0000313" key="5">
    <source>
        <dbReference type="EMBL" id="AKV68953.1"/>
    </source>
</evidence>
<dbReference type="SUPFAM" id="SSF53822">
    <property type="entry name" value="Periplasmic binding protein-like I"/>
    <property type="match status" value="1"/>
</dbReference>
<dbReference type="EMBL" id="CP011339">
    <property type="protein sequence ID" value="AKV68953.1"/>
    <property type="molecule type" value="Genomic_DNA"/>
</dbReference>
<keyword evidence="2" id="KW-0732">Signal</keyword>
<sequence>MSKKNETVTLLLALVITLIFFGAGGWWLYNRFQGKNNPTNLSEIEKISPEQKSVSAQAKFSQGEKLLIVDGASSDKQAAIQALGKGDFQQAVYLLEKSLRANQNDPEALIYLNNARIGEAKSYTIAVSVPIGSDVNTALEVLRGVAQSQNQINQAGGINGIPLKVLIADDADSPEIAAQIAQKLAADNSILGVVGHTSSDTSLAAAAIYQKAGLVMISPISTSTKLSNFGDYIFRSVPSDFAAARALAESSLQKIPNVKAVVFFNSQSNYSQSLKSEFITALGLGGGQVVSEFDLSSLTFTPSKSLQQAQQEGANLIALLGDSGTLDKALQVVQINGQKLPIVAGDDVYSPKTLDVGGKNALDMVVAIAWHLGANPNSPFVNKSRQLWQGDVNWRTATAYDATQALIAGIMIAGIKAESSREGVQQALRSSDFSVPGATNPVRFLPSGDRNQSVQLVVVKPGSRSSFGVDFVPISR</sequence>